<gene>
    <name evidence="2" type="ORF">SAMN05421812_103165</name>
</gene>
<dbReference type="Proteomes" id="UP000198362">
    <property type="component" value="Unassembled WGS sequence"/>
</dbReference>
<evidence type="ECO:0000313" key="2">
    <source>
        <dbReference type="EMBL" id="SNT10171.1"/>
    </source>
</evidence>
<dbReference type="SUPFAM" id="SSF48452">
    <property type="entry name" value="TPR-like"/>
    <property type="match status" value="1"/>
</dbReference>
<feature type="domain" description="Tetratrico peptide repeat group 5" evidence="1">
    <location>
        <begin position="44"/>
        <end position="161"/>
    </location>
</feature>
<dbReference type="InterPro" id="IPR011990">
    <property type="entry name" value="TPR-like_helical_dom_sf"/>
</dbReference>
<dbReference type="InterPro" id="IPR041656">
    <property type="entry name" value="TPR_5"/>
</dbReference>
<keyword evidence="3" id="KW-1185">Reference proteome</keyword>
<sequence length="164" mass="17802">MTEISAGWEQRVAEAWAAIDSYTEDDFVRLIGELADELPAGSAVAAFERACAWDSTGHSDLAVPLYREALEIGLTGIRRRRAVIQMSSSLRNIGRAHESVELLTAERAAGHDELDDAIAATLALALTDVGREREAVSIAVAALAPHLPRYQRSMANYARLLVES</sequence>
<accession>A0A239JWC1</accession>
<dbReference type="EMBL" id="FZPH01000003">
    <property type="protein sequence ID" value="SNT10171.1"/>
    <property type="molecule type" value="Genomic_DNA"/>
</dbReference>
<dbReference type="RefSeq" id="WP_089246480.1">
    <property type="nucleotide sequence ID" value="NZ_FZPH01000003.1"/>
</dbReference>
<name>A0A239JWC1_9ACTN</name>
<protein>
    <submittedName>
        <fullName evidence="2">Tetratrico peptide repeat-containing protein</fullName>
    </submittedName>
</protein>
<evidence type="ECO:0000313" key="3">
    <source>
        <dbReference type="Proteomes" id="UP000198362"/>
    </source>
</evidence>
<dbReference type="Pfam" id="PF12688">
    <property type="entry name" value="TPR_5"/>
    <property type="match status" value="1"/>
</dbReference>
<evidence type="ECO:0000259" key="1">
    <source>
        <dbReference type="Pfam" id="PF12688"/>
    </source>
</evidence>
<dbReference type="AlphaFoldDB" id="A0A239JWC1"/>
<dbReference type="Gene3D" id="1.25.40.10">
    <property type="entry name" value="Tetratricopeptide repeat domain"/>
    <property type="match status" value="1"/>
</dbReference>
<proteinExistence type="predicted"/>
<organism evidence="2 3">
    <name type="scientific">Asanoa hainanensis</name>
    <dbReference type="NCBI Taxonomy" id="560556"/>
    <lineage>
        <taxon>Bacteria</taxon>
        <taxon>Bacillati</taxon>
        <taxon>Actinomycetota</taxon>
        <taxon>Actinomycetes</taxon>
        <taxon>Micromonosporales</taxon>
        <taxon>Micromonosporaceae</taxon>
        <taxon>Asanoa</taxon>
    </lineage>
</organism>
<dbReference type="OrthoDB" id="193829at2"/>
<reference evidence="2 3" key="1">
    <citation type="submission" date="2017-06" db="EMBL/GenBank/DDBJ databases">
        <authorList>
            <person name="Kim H.J."/>
            <person name="Triplett B.A."/>
        </authorList>
    </citation>
    <scope>NUCLEOTIDE SEQUENCE [LARGE SCALE GENOMIC DNA]</scope>
    <source>
        <strain evidence="2 3">CGMCC 4.5593</strain>
    </source>
</reference>